<dbReference type="STRING" id="47312.SAMN04489765_4642"/>
<dbReference type="InterPro" id="IPR050345">
    <property type="entry name" value="Aliph_Amidase/BUP"/>
</dbReference>
<dbReference type="PANTHER" id="PTHR43674">
    <property type="entry name" value="NITRILASE C965.09-RELATED"/>
    <property type="match status" value="1"/>
</dbReference>
<feature type="domain" description="CN hydrolase" evidence="2">
    <location>
        <begin position="24"/>
        <end position="287"/>
    </location>
</feature>
<keyword evidence="1" id="KW-0378">Hydrolase</keyword>
<dbReference type="EMBL" id="FNLF01000002">
    <property type="protein sequence ID" value="SDR29462.1"/>
    <property type="molecule type" value="Genomic_DNA"/>
</dbReference>
<dbReference type="AlphaFoldDB" id="A0A1H1HVF9"/>
<proteinExistence type="predicted"/>
<dbReference type="PROSITE" id="PS50263">
    <property type="entry name" value="CN_HYDROLASE"/>
    <property type="match status" value="1"/>
</dbReference>
<organism evidence="3 4">
    <name type="scientific">Tsukamurella pulmonis</name>
    <dbReference type="NCBI Taxonomy" id="47312"/>
    <lineage>
        <taxon>Bacteria</taxon>
        <taxon>Bacillati</taxon>
        <taxon>Actinomycetota</taxon>
        <taxon>Actinomycetes</taxon>
        <taxon>Mycobacteriales</taxon>
        <taxon>Tsukamurellaceae</taxon>
        <taxon>Tsukamurella</taxon>
    </lineage>
</organism>
<name>A0A1H1HVF9_9ACTN</name>
<dbReference type="InterPro" id="IPR036526">
    <property type="entry name" value="C-N_Hydrolase_sf"/>
</dbReference>
<dbReference type="SUPFAM" id="SSF56317">
    <property type="entry name" value="Carbon-nitrogen hydrolase"/>
    <property type="match status" value="1"/>
</dbReference>
<dbReference type="GO" id="GO:0016811">
    <property type="term" value="F:hydrolase activity, acting on carbon-nitrogen (but not peptide) bonds, in linear amides"/>
    <property type="evidence" value="ECO:0007669"/>
    <property type="project" value="TreeGrafter"/>
</dbReference>
<evidence type="ECO:0000313" key="4">
    <source>
        <dbReference type="Proteomes" id="UP000183053"/>
    </source>
</evidence>
<dbReference type="Proteomes" id="UP000183053">
    <property type="component" value="Unassembled WGS sequence"/>
</dbReference>
<protein>
    <submittedName>
        <fullName evidence="3">N-carbamoylputrescine amidase</fullName>
    </submittedName>
</protein>
<keyword evidence="4" id="KW-1185">Reference proteome</keyword>
<dbReference type="Pfam" id="PF00795">
    <property type="entry name" value="CN_hydrolase"/>
    <property type="match status" value="1"/>
</dbReference>
<evidence type="ECO:0000256" key="1">
    <source>
        <dbReference type="ARBA" id="ARBA00022801"/>
    </source>
</evidence>
<dbReference type="PANTHER" id="PTHR43674:SF2">
    <property type="entry name" value="BETA-UREIDOPROPIONASE"/>
    <property type="match status" value="1"/>
</dbReference>
<evidence type="ECO:0000259" key="2">
    <source>
        <dbReference type="PROSITE" id="PS50263"/>
    </source>
</evidence>
<reference evidence="4" key="1">
    <citation type="submission" date="2016-10" db="EMBL/GenBank/DDBJ databases">
        <authorList>
            <person name="Varghese N."/>
            <person name="Submissions S."/>
        </authorList>
    </citation>
    <scope>NUCLEOTIDE SEQUENCE [LARGE SCALE GENOMIC DNA]</scope>
    <source>
        <strain evidence="4">DSM 44142</strain>
    </source>
</reference>
<sequence>MELIVAPGIPDSPARVEPAGRAPLRVALVQHRWHDDAELLRAELTAAIGRAAAAGAQVVFLSEITLLRYPAFERGGERPSALAEDLRTGPTFTFAAAAAREHDVVVHASLYERHPDAEPLGYNTAIMVSPSGELLARTRKLHIPVTAGYYEDTYFLRGPGPDDGADPYPVHAPPELGGARFGLPTCWDEWFPEVARAYSLGGADVIAYPTAIGSEPDHPEFDTAPLWRQVIVGNGIASGTFMVVPNRWGNEGAITFYGSSFISDPYGRVLVEAPRDASAVLVADLDLDQRRDWLTLFPFLATRRPDTYGLLTDPVAARSPLGGAR</sequence>
<dbReference type="RefSeq" id="WP_068563797.1">
    <property type="nucleotide sequence ID" value="NZ_AP025457.1"/>
</dbReference>
<accession>A0A1H1HVF9</accession>
<dbReference type="OrthoDB" id="9811121at2"/>
<dbReference type="InterPro" id="IPR003010">
    <property type="entry name" value="C-N_Hydrolase"/>
</dbReference>
<gene>
    <name evidence="3" type="ORF">SAMN04489765_4642</name>
</gene>
<dbReference type="Gene3D" id="3.60.110.10">
    <property type="entry name" value="Carbon-nitrogen hydrolase"/>
    <property type="match status" value="1"/>
</dbReference>
<evidence type="ECO:0000313" key="3">
    <source>
        <dbReference type="EMBL" id="SDR29462.1"/>
    </source>
</evidence>